<proteinExistence type="predicted"/>
<evidence type="ECO:0000313" key="2">
    <source>
        <dbReference type="Proteomes" id="UP000593571"/>
    </source>
</evidence>
<dbReference type="AlphaFoldDB" id="A0A7J8GIA8"/>
<dbReference type="EMBL" id="JACASE010000006">
    <property type="protein sequence ID" value="KAF6459854.1"/>
    <property type="molecule type" value="Genomic_DNA"/>
</dbReference>
<organism evidence="1 2">
    <name type="scientific">Rousettus aegyptiacus</name>
    <name type="common">Egyptian fruit bat</name>
    <name type="synonym">Pteropus aegyptiacus</name>
    <dbReference type="NCBI Taxonomy" id="9407"/>
    <lineage>
        <taxon>Eukaryota</taxon>
        <taxon>Metazoa</taxon>
        <taxon>Chordata</taxon>
        <taxon>Craniata</taxon>
        <taxon>Vertebrata</taxon>
        <taxon>Euteleostomi</taxon>
        <taxon>Mammalia</taxon>
        <taxon>Eutheria</taxon>
        <taxon>Laurasiatheria</taxon>
        <taxon>Chiroptera</taxon>
        <taxon>Yinpterochiroptera</taxon>
        <taxon>Pteropodoidea</taxon>
        <taxon>Pteropodidae</taxon>
        <taxon>Rousettinae</taxon>
        <taxon>Rousettus</taxon>
    </lineage>
</organism>
<sequence>MTQEQDIRKAKLKIQGLENSPIRKLIPERKPINAMNVESPSARSLSS</sequence>
<gene>
    <name evidence="1" type="ORF">HJG63_021065</name>
</gene>
<dbReference type="Proteomes" id="UP000593571">
    <property type="component" value="Unassembled WGS sequence"/>
</dbReference>
<comment type="caution">
    <text evidence="1">The sequence shown here is derived from an EMBL/GenBank/DDBJ whole genome shotgun (WGS) entry which is preliminary data.</text>
</comment>
<protein>
    <submittedName>
        <fullName evidence="1">Zinc finger protein 25</fullName>
    </submittedName>
</protein>
<keyword evidence="2" id="KW-1185">Reference proteome</keyword>
<evidence type="ECO:0000313" key="1">
    <source>
        <dbReference type="EMBL" id="KAF6459854.1"/>
    </source>
</evidence>
<name>A0A7J8GIA8_ROUAE</name>
<accession>A0A7J8GIA8</accession>
<reference evidence="1 2" key="1">
    <citation type="journal article" date="2020" name="Nature">
        <title>Six reference-quality genomes reveal evolution of bat adaptations.</title>
        <authorList>
            <person name="Jebb D."/>
            <person name="Huang Z."/>
            <person name="Pippel M."/>
            <person name="Hughes G.M."/>
            <person name="Lavrichenko K."/>
            <person name="Devanna P."/>
            <person name="Winkler S."/>
            <person name="Jermiin L.S."/>
            <person name="Skirmuntt E.C."/>
            <person name="Katzourakis A."/>
            <person name="Burkitt-Gray L."/>
            <person name="Ray D.A."/>
            <person name="Sullivan K.A.M."/>
            <person name="Roscito J.G."/>
            <person name="Kirilenko B.M."/>
            <person name="Davalos L.M."/>
            <person name="Corthals A.P."/>
            <person name="Power M.L."/>
            <person name="Jones G."/>
            <person name="Ransome R.D."/>
            <person name="Dechmann D.K.N."/>
            <person name="Locatelli A.G."/>
            <person name="Puechmaille S.J."/>
            <person name="Fedrigo O."/>
            <person name="Jarvis E.D."/>
            <person name="Hiller M."/>
            <person name="Vernes S.C."/>
            <person name="Myers E.W."/>
            <person name="Teeling E.C."/>
        </authorList>
    </citation>
    <scope>NUCLEOTIDE SEQUENCE [LARGE SCALE GENOMIC DNA]</scope>
    <source>
        <strain evidence="1">MRouAeg1</strain>
        <tissue evidence="1">Muscle</tissue>
    </source>
</reference>